<feature type="region of interest" description="Disordered" evidence="1">
    <location>
        <begin position="144"/>
        <end position="194"/>
    </location>
</feature>
<reference evidence="3" key="1">
    <citation type="journal article" date="2015" name="Nat. Plants">
        <title>Genome expansion of Arabis alpina linked with retrotransposition and reduced symmetric DNA methylation.</title>
        <authorList>
            <person name="Willing E.M."/>
            <person name="Rawat V."/>
            <person name="Mandakova T."/>
            <person name="Maumus F."/>
            <person name="James G.V."/>
            <person name="Nordstroem K.J."/>
            <person name="Becker C."/>
            <person name="Warthmann N."/>
            <person name="Chica C."/>
            <person name="Szarzynska B."/>
            <person name="Zytnicki M."/>
            <person name="Albani M.C."/>
            <person name="Kiefer C."/>
            <person name="Bergonzi S."/>
            <person name="Castaings L."/>
            <person name="Mateos J.L."/>
            <person name="Berns M.C."/>
            <person name="Bujdoso N."/>
            <person name="Piofczyk T."/>
            <person name="de Lorenzo L."/>
            <person name="Barrero-Sicilia C."/>
            <person name="Mateos I."/>
            <person name="Piednoel M."/>
            <person name="Hagmann J."/>
            <person name="Chen-Min-Tao R."/>
            <person name="Iglesias-Fernandez R."/>
            <person name="Schuster S.C."/>
            <person name="Alonso-Blanco C."/>
            <person name="Roudier F."/>
            <person name="Carbonero P."/>
            <person name="Paz-Ares J."/>
            <person name="Davis S.J."/>
            <person name="Pecinka A."/>
            <person name="Quesneville H."/>
            <person name="Colot V."/>
            <person name="Lysak M.A."/>
            <person name="Weigel D."/>
            <person name="Coupland G."/>
            <person name="Schneeberger K."/>
        </authorList>
    </citation>
    <scope>NUCLEOTIDE SEQUENCE [LARGE SCALE GENOMIC DNA]</scope>
    <source>
        <strain evidence="3">cv. Pajares</strain>
    </source>
</reference>
<proteinExistence type="predicted"/>
<feature type="compositionally biased region" description="Polar residues" evidence="1">
    <location>
        <begin position="1"/>
        <end position="12"/>
    </location>
</feature>
<dbReference type="OMA" id="KDSTHAR"/>
<dbReference type="PANTHER" id="PTHR45023">
    <property type="match status" value="1"/>
</dbReference>
<evidence type="ECO:0008006" key="4">
    <source>
        <dbReference type="Google" id="ProtNLM"/>
    </source>
</evidence>
<evidence type="ECO:0000313" key="2">
    <source>
        <dbReference type="EMBL" id="KFK24477.1"/>
    </source>
</evidence>
<dbReference type="EMBL" id="KL968399">
    <property type="protein sequence ID" value="KFK24477.1"/>
    <property type="molecule type" value="Genomic_DNA"/>
</dbReference>
<feature type="region of interest" description="Disordered" evidence="1">
    <location>
        <begin position="1"/>
        <end position="20"/>
    </location>
</feature>
<accession>A0A087G3M5</accession>
<dbReference type="AlphaFoldDB" id="A0A087G3M5"/>
<dbReference type="Proteomes" id="UP000029120">
    <property type="component" value="Unassembled WGS sequence"/>
</dbReference>
<evidence type="ECO:0000256" key="1">
    <source>
        <dbReference type="SAM" id="MobiDB-lite"/>
    </source>
</evidence>
<organism evidence="2 3">
    <name type="scientific">Arabis alpina</name>
    <name type="common">Alpine rock-cress</name>
    <dbReference type="NCBI Taxonomy" id="50452"/>
    <lineage>
        <taxon>Eukaryota</taxon>
        <taxon>Viridiplantae</taxon>
        <taxon>Streptophyta</taxon>
        <taxon>Embryophyta</taxon>
        <taxon>Tracheophyta</taxon>
        <taxon>Spermatophyta</taxon>
        <taxon>Magnoliopsida</taxon>
        <taxon>eudicotyledons</taxon>
        <taxon>Gunneridae</taxon>
        <taxon>Pentapetalae</taxon>
        <taxon>rosids</taxon>
        <taxon>malvids</taxon>
        <taxon>Brassicales</taxon>
        <taxon>Brassicaceae</taxon>
        <taxon>Arabideae</taxon>
        <taxon>Arabis</taxon>
    </lineage>
</organism>
<evidence type="ECO:0000313" key="3">
    <source>
        <dbReference type="Proteomes" id="UP000029120"/>
    </source>
</evidence>
<dbReference type="Gramene" id="KFK24477">
    <property type="protein sequence ID" value="KFK24477"/>
    <property type="gene ID" value="AALP_AAs49824U000200"/>
</dbReference>
<keyword evidence="3" id="KW-1185">Reference proteome</keyword>
<dbReference type="PANTHER" id="PTHR45023:SF13">
    <property type="entry name" value="PUTATIVE-RELATED"/>
    <property type="match status" value="1"/>
</dbReference>
<protein>
    <recommendedName>
        <fullName evidence="4">Myb-like domain-containing protein</fullName>
    </recommendedName>
</protein>
<name>A0A087G3M5_ARAAL</name>
<dbReference type="OrthoDB" id="1108575at2759"/>
<gene>
    <name evidence="2" type="ORF">AALP_AAs49824U000200</name>
</gene>
<sequence length="208" mass="23531">MSGDNEATPSTKDSTHARQRNANWTVEKNLVLISGWIKYGTNNIVGRNQKSESYWGKISKYCNKHCSFDPPRDGGACRNHFNYINKILGKWVGAYDCAKRMKRSGWVDTNILAKAHELFSNRKNKHFHLMKEWIALRDQPRYDSQVGGNSGSGSSGSKRAHDSDASDSNSVGPIARPMGRDAAKKRVKRKVKTQLWKQWMKTGTNTNN</sequence>